<sequence length="308" mass="36401">MVSFKNRKKITKKQKQKNKNYTKKQRAFKKANCAPSTEKKDFTCYSDSALIKLRNLWNARHPDHKIQTESTYEIWQQLKTNMQDVCDIESCWLKQQFITHDVDKDLASYTFTPKSPKSWTKNPTEWLSSVDIENVMKQYERTYKCFDFIGPSPIDFDKRVMYGKCVWDELCNFNLKTHIKKGKNKIGIIFNTDPHYLNGSHWISLFINIKKGFIFFFDSNGDPAPKEIEVLCQRIIQQAKALNIDLKFAQNAPFEHQFENTECGMYSLYLVSSLIMDKHDYTYFMKHRVTDAMMKQMRLKMFTVGGDE</sequence>
<feature type="domain" description="Ubiquitin-like protease family profile" evidence="4">
    <location>
        <begin position="182"/>
        <end position="302"/>
    </location>
</feature>
<protein>
    <recommendedName>
        <fullName evidence="4">Ubiquitin-like protease family profile domain-containing protein</fullName>
    </recommendedName>
</protein>
<evidence type="ECO:0000259" key="4">
    <source>
        <dbReference type="Pfam" id="PF02902"/>
    </source>
</evidence>
<evidence type="ECO:0000313" key="5">
    <source>
        <dbReference type="EMBL" id="QHT92595.1"/>
    </source>
</evidence>
<accession>A0A6C0IJD0</accession>
<feature type="region of interest" description="Disordered" evidence="3">
    <location>
        <begin position="1"/>
        <end position="28"/>
    </location>
</feature>
<dbReference type="EMBL" id="MN740193">
    <property type="protein sequence ID" value="QHT92595.1"/>
    <property type="molecule type" value="Genomic_DNA"/>
</dbReference>
<proteinExistence type="predicted"/>
<name>A0A6C0IJD0_9ZZZZ</name>
<organism evidence="5">
    <name type="scientific">viral metagenome</name>
    <dbReference type="NCBI Taxonomy" id="1070528"/>
    <lineage>
        <taxon>unclassified sequences</taxon>
        <taxon>metagenomes</taxon>
        <taxon>organismal metagenomes</taxon>
    </lineage>
</organism>
<dbReference type="InterPro" id="IPR003653">
    <property type="entry name" value="Peptidase_C48_C"/>
</dbReference>
<evidence type="ECO:0000256" key="3">
    <source>
        <dbReference type="SAM" id="MobiDB-lite"/>
    </source>
</evidence>
<dbReference type="GO" id="GO:0008234">
    <property type="term" value="F:cysteine-type peptidase activity"/>
    <property type="evidence" value="ECO:0007669"/>
    <property type="project" value="InterPro"/>
</dbReference>
<dbReference type="GO" id="GO:0006508">
    <property type="term" value="P:proteolysis"/>
    <property type="evidence" value="ECO:0007669"/>
    <property type="project" value="UniProtKB-KW"/>
</dbReference>
<keyword evidence="1" id="KW-0645">Protease</keyword>
<dbReference type="AlphaFoldDB" id="A0A6C0IJD0"/>
<dbReference type="SUPFAM" id="SSF54001">
    <property type="entry name" value="Cysteine proteinases"/>
    <property type="match status" value="1"/>
</dbReference>
<keyword evidence="2" id="KW-0378">Hydrolase</keyword>
<evidence type="ECO:0000256" key="2">
    <source>
        <dbReference type="ARBA" id="ARBA00022801"/>
    </source>
</evidence>
<dbReference type="InterPro" id="IPR038765">
    <property type="entry name" value="Papain-like_cys_pep_sf"/>
</dbReference>
<evidence type="ECO:0000256" key="1">
    <source>
        <dbReference type="ARBA" id="ARBA00022670"/>
    </source>
</evidence>
<dbReference type="Gene3D" id="3.40.395.10">
    <property type="entry name" value="Adenoviral Proteinase, Chain A"/>
    <property type="match status" value="1"/>
</dbReference>
<reference evidence="5" key="1">
    <citation type="journal article" date="2020" name="Nature">
        <title>Giant virus diversity and host interactions through global metagenomics.</title>
        <authorList>
            <person name="Schulz F."/>
            <person name="Roux S."/>
            <person name="Paez-Espino D."/>
            <person name="Jungbluth S."/>
            <person name="Walsh D.A."/>
            <person name="Denef V.J."/>
            <person name="McMahon K.D."/>
            <person name="Konstantinidis K.T."/>
            <person name="Eloe-Fadrosh E.A."/>
            <person name="Kyrpides N.C."/>
            <person name="Woyke T."/>
        </authorList>
    </citation>
    <scope>NUCLEOTIDE SEQUENCE</scope>
    <source>
        <strain evidence="5">GVMAG-M-3300023184-89</strain>
    </source>
</reference>
<dbReference type="Pfam" id="PF02902">
    <property type="entry name" value="Peptidase_C48"/>
    <property type="match status" value="1"/>
</dbReference>